<dbReference type="OrthoDB" id="5740990at2"/>
<accession>W0DNX0</accession>
<keyword evidence="2" id="KW-1185">Reference proteome</keyword>
<name>W0DNX0_9GAMM</name>
<dbReference type="Pfam" id="PF20099">
    <property type="entry name" value="DUF6489"/>
    <property type="match status" value="1"/>
</dbReference>
<evidence type="ECO:0000313" key="1">
    <source>
        <dbReference type="EMBL" id="AHE98957.1"/>
    </source>
</evidence>
<evidence type="ECO:0008006" key="3">
    <source>
        <dbReference type="Google" id="ProtNLM"/>
    </source>
</evidence>
<protein>
    <recommendedName>
        <fullName evidence="3">Ribosomal protein S1</fullName>
    </recommendedName>
</protein>
<dbReference type="KEGG" id="tti:THITH_12600"/>
<dbReference type="Proteomes" id="UP000005289">
    <property type="component" value="Chromosome"/>
</dbReference>
<organism evidence="1 2">
    <name type="scientific">Thioalkalivibrio paradoxus ARh 1</name>
    <dbReference type="NCBI Taxonomy" id="713585"/>
    <lineage>
        <taxon>Bacteria</taxon>
        <taxon>Pseudomonadati</taxon>
        <taxon>Pseudomonadota</taxon>
        <taxon>Gammaproteobacteria</taxon>
        <taxon>Chromatiales</taxon>
        <taxon>Ectothiorhodospiraceae</taxon>
        <taxon>Thioalkalivibrio</taxon>
    </lineage>
</organism>
<sequence>MKITIDVDCTPEEAREFLGLPEVKPMQDAVMREIEQRMLANLKATDAETLFRTWLPAQMQGLEQMQKLFWSQLTKGDREPGSGRE</sequence>
<dbReference type="HOGENOM" id="CLU_132026_1_0_6"/>
<dbReference type="STRING" id="713585.THITH_12600"/>
<dbReference type="RefSeq" id="WP_006748416.1">
    <property type="nucleotide sequence ID" value="NZ_CP007029.1"/>
</dbReference>
<dbReference type="InterPro" id="IPR045502">
    <property type="entry name" value="DUF6489"/>
</dbReference>
<proteinExistence type="predicted"/>
<dbReference type="EMBL" id="CP007029">
    <property type="protein sequence ID" value="AHE98957.1"/>
    <property type="molecule type" value="Genomic_DNA"/>
</dbReference>
<dbReference type="AlphaFoldDB" id="W0DNX0"/>
<evidence type="ECO:0000313" key="2">
    <source>
        <dbReference type="Proteomes" id="UP000005289"/>
    </source>
</evidence>
<gene>
    <name evidence="1" type="ORF">THITH_12600</name>
</gene>
<reference evidence="1 2" key="1">
    <citation type="submission" date="2013-12" db="EMBL/GenBank/DDBJ databases">
        <authorList>
            <consortium name="DOE Joint Genome Institute"/>
            <person name="Muyzer G."/>
            <person name="Huntemann M."/>
            <person name="Han J."/>
            <person name="Chen A."/>
            <person name="Kyrpides N."/>
            <person name="Mavromatis K."/>
            <person name="Markowitz V."/>
            <person name="Palaniappan K."/>
            <person name="Ivanova N."/>
            <person name="Schaumberg A."/>
            <person name="Pati A."/>
            <person name="Liolios K."/>
            <person name="Nordberg H.P."/>
            <person name="Cantor M.N."/>
            <person name="Hua S.X."/>
            <person name="Woyke T."/>
        </authorList>
    </citation>
    <scope>NUCLEOTIDE SEQUENCE [LARGE SCALE GENOMIC DNA]</scope>
    <source>
        <strain evidence="1 2">ARh 1</strain>
    </source>
</reference>